<dbReference type="AlphaFoldDB" id="A0A2R5GTJ7"/>
<evidence type="ECO:0000256" key="1">
    <source>
        <dbReference type="ARBA" id="ARBA00022741"/>
    </source>
</evidence>
<dbReference type="GO" id="GO:0005525">
    <property type="term" value="F:GTP binding"/>
    <property type="evidence" value="ECO:0007669"/>
    <property type="project" value="InterPro"/>
</dbReference>
<dbReference type="InterPro" id="IPR006703">
    <property type="entry name" value="G_AIG1"/>
</dbReference>
<dbReference type="Pfam" id="PF04548">
    <property type="entry name" value="AIG1"/>
    <property type="match status" value="1"/>
</dbReference>
<organism evidence="4 5">
    <name type="scientific">Hondaea fermentalgiana</name>
    <dbReference type="NCBI Taxonomy" id="2315210"/>
    <lineage>
        <taxon>Eukaryota</taxon>
        <taxon>Sar</taxon>
        <taxon>Stramenopiles</taxon>
        <taxon>Bigyra</taxon>
        <taxon>Labyrinthulomycetes</taxon>
        <taxon>Thraustochytrida</taxon>
        <taxon>Thraustochytriidae</taxon>
        <taxon>Hondaea</taxon>
    </lineage>
</organism>
<comment type="caution">
    <text evidence="4">The sequence shown here is derived from an EMBL/GenBank/DDBJ whole genome shotgun (WGS) entry which is preliminary data.</text>
</comment>
<dbReference type="Gene3D" id="2.30.30.40">
    <property type="entry name" value="SH3 Domains"/>
    <property type="match status" value="1"/>
</dbReference>
<feature type="region of interest" description="Disordered" evidence="2">
    <location>
        <begin position="1008"/>
        <end position="1046"/>
    </location>
</feature>
<dbReference type="Proteomes" id="UP000241890">
    <property type="component" value="Unassembled WGS sequence"/>
</dbReference>
<evidence type="ECO:0000259" key="3">
    <source>
        <dbReference type="Pfam" id="PF04548"/>
    </source>
</evidence>
<proteinExistence type="predicted"/>
<sequence>MSEARDVREHEVTIVNMPPSRATLRRSTIPRLFLDEPQHEFEGLLRASAEGVTLVVFSKTILQKVHDAIRHNSAKAKLVATLEDIIDFDLDDDPAARREGKWYLTVTRKGKPCKYEFRSNTVFQAVGWLQTLRKLRGEPIIPVVAVLGETGVGKSLLCSQLAGLDPDNTIFRVDATAKSVTSTTDMYLTHWLGQEEEGNEVIVIDTPGLSDSQHRDDANVSDMLGKLADLGGVNTFVVLFNSQDPRLRGPLQQMLSVFERRFKTGFWEHTLIMFTRWYDDPISQRRRPKSAGDLEAEWNGELREHFPAIEEMLRANKDIPCYFVDNDPLDEGEKEKTLAELRRFSVEARQNDLFDCRRVLADPRTVADLFREYTIPEEARELAEFLRAKALEDKLQGLTAAGILTITDLMRLQDIHLTGFFGWTVEDCDNLRNTGSKGPVAPNFVVANEFRGLDIPTEGLLRSGLSAAEILTLDDHEICDRLELNFPQLLQYHKWREEVLKQQPVSTSTIFEGAIVVRNEEVWDHDGHDAMNQDWSGPGMVLSWTDMNGKVRGTTRTPHDWTGNPTAFDAPVLPGWCRVHWFATGFTNCYRIGYEDRHDLKYEVGEDMGILEKQANNPSLCKFATPSHLESITKGDLRCTFGFRKGLRNPHWARFDVRPDVCLAVGGFAPGDVVRMGQIEATCIGLAGDDAGVLLYFLPKMDEAEGAGVFGQGKPEGAVKVQTSRIIEMKHSDMERHADTGPSNDRIAKVAIDLRPDFAYVIGAQYEEQGMFDTRPEIIGVYMPGLKCGDQLGLNAGDQGYITYTVIGVAKHNSERPSLYMHNSTKIGATVWPRLHEDYPGRFAKIGTETVREVRVVVDDFTPPSEAELRRLRLQPTLEFPVGQSGARTALFDVRPEVCGRLCGFRPGTVLHFRRRVQSSDDSSGALTVIGILPNPETGLPVVWFHEDGDRGAMIIPAFYDLRSSLVANEEIRDLNELREELANMPDASAAGLGMLLALLAMSAMNSGAAEDGGGSGNQGGGGGGGGNDDDDELDAFLDQARRRRR</sequence>
<protein>
    <submittedName>
        <fullName evidence="4">AIG1 family protein</fullName>
    </submittedName>
</protein>
<dbReference type="SUPFAM" id="SSF52540">
    <property type="entry name" value="P-loop containing nucleoside triphosphate hydrolases"/>
    <property type="match status" value="1"/>
</dbReference>
<keyword evidence="1" id="KW-0547">Nucleotide-binding</keyword>
<keyword evidence="5" id="KW-1185">Reference proteome</keyword>
<dbReference type="OrthoDB" id="438049at2759"/>
<dbReference type="Gene3D" id="3.40.50.300">
    <property type="entry name" value="P-loop containing nucleotide triphosphate hydrolases"/>
    <property type="match status" value="1"/>
</dbReference>
<reference evidence="4 5" key="1">
    <citation type="submission" date="2017-12" db="EMBL/GenBank/DDBJ databases">
        <title>Sequencing, de novo assembly and annotation of complete genome of a new Thraustochytrid species, strain FCC1311.</title>
        <authorList>
            <person name="Sedici K."/>
            <person name="Godart F."/>
            <person name="Aiese Cigliano R."/>
            <person name="Sanseverino W."/>
            <person name="Barakat M."/>
            <person name="Ortet P."/>
            <person name="Marechal E."/>
            <person name="Cagnac O."/>
            <person name="Amato A."/>
        </authorList>
    </citation>
    <scope>NUCLEOTIDE SEQUENCE [LARGE SCALE GENOMIC DNA]</scope>
</reference>
<dbReference type="EMBL" id="BEYU01000163">
    <property type="protein sequence ID" value="GBG33649.1"/>
    <property type="molecule type" value="Genomic_DNA"/>
</dbReference>
<evidence type="ECO:0000256" key="2">
    <source>
        <dbReference type="SAM" id="MobiDB-lite"/>
    </source>
</evidence>
<dbReference type="InParanoid" id="A0A2R5GTJ7"/>
<dbReference type="InterPro" id="IPR027417">
    <property type="entry name" value="P-loop_NTPase"/>
</dbReference>
<feature type="compositionally biased region" description="Gly residues" evidence="2">
    <location>
        <begin position="1011"/>
        <end position="1027"/>
    </location>
</feature>
<gene>
    <name evidence="4" type="ORF">FCC1311_098722</name>
</gene>
<feature type="domain" description="AIG1-type G" evidence="3">
    <location>
        <begin position="145"/>
        <end position="276"/>
    </location>
</feature>
<evidence type="ECO:0000313" key="4">
    <source>
        <dbReference type="EMBL" id="GBG33649.1"/>
    </source>
</evidence>
<name>A0A2R5GTJ7_9STRA</name>
<evidence type="ECO:0000313" key="5">
    <source>
        <dbReference type="Proteomes" id="UP000241890"/>
    </source>
</evidence>
<accession>A0A2R5GTJ7</accession>